<dbReference type="RefSeq" id="WP_039369385.1">
    <property type="nucleotide sequence ID" value="NZ_CP047385.1"/>
</dbReference>
<evidence type="ECO:0000313" key="4">
    <source>
        <dbReference type="Proteomes" id="UP000035080"/>
    </source>
</evidence>
<keyword evidence="1" id="KW-0413">Isomerase</keyword>
<dbReference type="Pfam" id="PF01361">
    <property type="entry name" value="Tautomerase"/>
    <property type="match status" value="1"/>
</dbReference>
<feature type="domain" description="4-oxalocrotonate tautomerase-like" evidence="2">
    <location>
        <begin position="2"/>
        <end position="61"/>
    </location>
</feature>
<dbReference type="Gene3D" id="3.30.429.10">
    <property type="entry name" value="Macrophage Migration Inhibitory Factor"/>
    <property type="match status" value="1"/>
</dbReference>
<dbReference type="SUPFAM" id="SSF55331">
    <property type="entry name" value="Tautomerase/MIF"/>
    <property type="match status" value="1"/>
</dbReference>
<organism evidence="3 4">
    <name type="scientific">Pandoraea fibrosis</name>
    <dbReference type="NCBI Taxonomy" id="1891094"/>
    <lineage>
        <taxon>Bacteria</taxon>
        <taxon>Pseudomonadati</taxon>
        <taxon>Pseudomonadota</taxon>
        <taxon>Betaproteobacteria</taxon>
        <taxon>Burkholderiales</taxon>
        <taxon>Burkholderiaceae</taxon>
        <taxon>Pandoraea</taxon>
    </lineage>
</organism>
<dbReference type="InterPro" id="IPR004370">
    <property type="entry name" value="4-OT-like_dom"/>
</dbReference>
<reference evidence="3 4" key="1">
    <citation type="journal article" date="2015" name="Genome Announc.">
        <title>Genome Sequences of Two Pandoraea pnomenusa Isolates Recovered 11 Months Apart from a Cystic Fibrosis Patient.</title>
        <authorList>
            <person name="Ee R."/>
            <person name="Ambrose M."/>
            <person name="Lazenby J."/>
            <person name="Williams P."/>
            <person name="Chan K.G."/>
            <person name="Roddam L."/>
        </authorList>
    </citation>
    <scope>NUCLEOTIDE SEQUENCE [LARGE SCALE GENOMIC DNA]</scope>
    <source>
        <strain evidence="3 4">6399</strain>
    </source>
</reference>
<name>A0ABX6HVQ2_9BURK</name>
<protein>
    <recommendedName>
        <fullName evidence="2">4-oxalocrotonate tautomerase-like domain-containing protein</fullName>
    </recommendedName>
</protein>
<gene>
    <name evidence="3" type="ORF">PI93_019395</name>
</gene>
<dbReference type="EMBL" id="CP047385">
    <property type="protein sequence ID" value="QHF14579.1"/>
    <property type="molecule type" value="Genomic_DNA"/>
</dbReference>
<proteinExistence type="predicted"/>
<accession>A0ABX6HVQ2</accession>
<keyword evidence="4" id="KW-1185">Reference proteome</keyword>
<evidence type="ECO:0000256" key="1">
    <source>
        <dbReference type="ARBA" id="ARBA00023235"/>
    </source>
</evidence>
<dbReference type="Proteomes" id="UP000035080">
    <property type="component" value="Chromosome"/>
</dbReference>
<evidence type="ECO:0000313" key="3">
    <source>
        <dbReference type="EMBL" id="QHF14579.1"/>
    </source>
</evidence>
<dbReference type="InterPro" id="IPR014347">
    <property type="entry name" value="Tautomerase/MIF_sf"/>
</dbReference>
<evidence type="ECO:0000259" key="2">
    <source>
        <dbReference type="Pfam" id="PF01361"/>
    </source>
</evidence>
<sequence>MPVVNLKLLKGAFSQENTQKMMDGITDAVAAVAGEYIRRHTIVIVDEVEDGLYSSGGHKVTLKSIEMMRNQSK</sequence>